<dbReference type="PANTHER" id="PTHR23037">
    <property type="entry name" value="CYTOKINE RECEPTOR"/>
    <property type="match status" value="1"/>
</dbReference>
<dbReference type="GO" id="GO:0009897">
    <property type="term" value="C:external side of plasma membrane"/>
    <property type="evidence" value="ECO:0007669"/>
    <property type="project" value="TreeGrafter"/>
</dbReference>
<protein>
    <recommendedName>
        <fullName evidence="11">Fibronectin type-III domain-containing protein</fullName>
    </recommendedName>
</protein>
<dbReference type="EMBL" id="AFYH01192926">
    <property type="status" value="NOT_ANNOTATED_CDS"/>
    <property type="molecule type" value="Genomic_DNA"/>
</dbReference>
<evidence type="ECO:0000256" key="5">
    <source>
        <dbReference type="ARBA" id="ARBA00022989"/>
    </source>
</evidence>
<dbReference type="HOGENOM" id="CLU_017892_1_0_1"/>
<dbReference type="InterPro" id="IPR013783">
    <property type="entry name" value="Ig-like_fold"/>
</dbReference>
<sequence length="337" mass="38089">MCAWLYLMQLLPPKVFRSQCRPPEPSGALFFFSSNSGLPPARPCIDGCRSLNQETFTCWWSAGDNERGSKANYTLMYSVGEAPGRECPNYVGGGAQTCFFDEAHTQVWEIYCLNVTARNEFGSNTSDEFCLDVIDIVKPDPPSHLSWQLNKEGSRHSVLVLWRPPETVDVESGWITLVYELQFKRKSEPDNWREKGVLRELQLELFDLAGGDTYIFRVRCKPNKSGSWSEWSETVHVFLPLQRISDNTLLAGLIVGVITVAFLTIGLTIVPLGKRFKNTIFPPIPKPRISGIDSNLLKKGRIDEINNILTSFHGYVPPQYNEQSWEDFVLVGVDDTT</sequence>
<comment type="similarity">
    <text evidence="2">Belongs to the type I cytokine receptor family. Type 1 subfamily.</text>
</comment>
<keyword evidence="6 10" id="KW-0472">Membrane</keyword>
<dbReference type="InParanoid" id="H3A659"/>
<dbReference type="CDD" id="cd00063">
    <property type="entry name" value="FN3"/>
    <property type="match status" value="1"/>
</dbReference>
<dbReference type="InterPro" id="IPR036116">
    <property type="entry name" value="FN3_sf"/>
</dbReference>
<keyword evidence="4" id="KW-0732">Signal</keyword>
<dbReference type="SUPFAM" id="SSF49265">
    <property type="entry name" value="Fibronectin type III"/>
    <property type="match status" value="2"/>
</dbReference>
<evidence type="ECO:0000256" key="8">
    <source>
        <dbReference type="ARBA" id="ARBA00023170"/>
    </source>
</evidence>
<keyword evidence="8" id="KW-0675">Receptor</keyword>
<organism evidence="12 13">
    <name type="scientific">Latimeria chalumnae</name>
    <name type="common">Coelacanth</name>
    <dbReference type="NCBI Taxonomy" id="7897"/>
    <lineage>
        <taxon>Eukaryota</taxon>
        <taxon>Metazoa</taxon>
        <taxon>Chordata</taxon>
        <taxon>Craniata</taxon>
        <taxon>Vertebrata</taxon>
        <taxon>Euteleostomi</taxon>
        <taxon>Coelacanthiformes</taxon>
        <taxon>Coelacanthidae</taxon>
        <taxon>Latimeria</taxon>
    </lineage>
</organism>
<evidence type="ECO:0000313" key="13">
    <source>
        <dbReference type="Proteomes" id="UP000008672"/>
    </source>
</evidence>
<feature type="domain" description="Fibronectin type-III" evidence="11">
    <location>
        <begin position="141"/>
        <end position="242"/>
    </location>
</feature>
<dbReference type="EMBL" id="AFYH01192929">
    <property type="status" value="NOT_ANNOTATED_CDS"/>
    <property type="molecule type" value="Genomic_DNA"/>
</dbReference>
<dbReference type="STRING" id="7897.ENSLACP00000005130"/>
<feature type="transmembrane region" description="Helical" evidence="10">
    <location>
        <begin position="249"/>
        <end position="270"/>
    </location>
</feature>
<evidence type="ECO:0000313" key="12">
    <source>
        <dbReference type="Ensembl" id="ENSLACP00000005130.1"/>
    </source>
</evidence>
<keyword evidence="7" id="KW-1015">Disulfide bond</keyword>
<accession>H3A659</accession>
<dbReference type="PROSITE" id="PS01352">
    <property type="entry name" value="HEMATOPO_REC_L_F1"/>
    <property type="match status" value="1"/>
</dbReference>
<evidence type="ECO:0000259" key="11">
    <source>
        <dbReference type="PROSITE" id="PS50853"/>
    </source>
</evidence>
<gene>
    <name evidence="12" type="primary">LOC102358808</name>
</gene>
<dbReference type="GeneTree" id="ENSGT00940000154851"/>
<dbReference type="AlphaFoldDB" id="H3A659"/>
<evidence type="ECO:0000256" key="2">
    <source>
        <dbReference type="ARBA" id="ARBA00007885"/>
    </source>
</evidence>
<evidence type="ECO:0000256" key="10">
    <source>
        <dbReference type="SAM" id="Phobius"/>
    </source>
</evidence>
<evidence type="ECO:0000256" key="1">
    <source>
        <dbReference type="ARBA" id="ARBA00004479"/>
    </source>
</evidence>
<keyword evidence="13" id="KW-1185">Reference proteome</keyword>
<name>H3A659_LATCH</name>
<evidence type="ECO:0000256" key="3">
    <source>
        <dbReference type="ARBA" id="ARBA00022692"/>
    </source>
</evidence>
<evidence type="ECO:0000256" key="4">
    <source>
        <dbReference type="ARBA" id="ARBA00022729"/>
    </source>
</evidence>
<dbReference type="GO" id="GO:0004896">
    <property type="term" value="F:cytokine receptor activity"/>
    <property type="evidence" value="ECO:0007669"/>
    <property type="project" value="InterPro"/>
</dbReference>
<reference evidence="13" key="1">
    <citation type="submission" date="2011-08" db="EMBL/GenBank/DDBJ databases">
        <title>The draft genome of Latimeria chalumnae.</title>
        <authorList>
            <person name="Di Palma F."/>
            <person name="Alfoldi J."/>
            <person name="Johnson J."/>
            <person name="Berlin A."/>
            <person name="Gnerre S."/>
            <person name="Jaffe D."/>
            <person name="MacCallum I."/>
            <person name="Young S."/>
            <person name="Walker B.J."/>
            <person name="Lander E."/>
            <person name="Lindblad-Toh K."/>
        </authorList>
    </citation>
    <scope>NUCLEOTIDE SEQUENCE [LARGE SCALE GENOMIC DNA]</scope>
    <source>
        <strain evidence="13">Wild caught</strain>
    </source>
</reference>
<dbReference type="InterPro" id="IPR015152">
    <property type="entry name" value="Growth/epo_recpt_lig-bind"/>
</dbReference>
<dbReference type="Ensembl" id="ENSLACT00000005176.1">
    <property type="protein sequence ID" value="ENSLACP00000005130.1"/>
    <property type="gene ID" value="ENSLACG00000004559.1"/>
</dbReference>
<dbReference type="EMBL" id="AFYH01192930">
    <property type="status" value="NOT_ANNOTATED_CDS"/>
    <property type="molecule type" value="Genomic_DNA"/>
</dbReference>
<dbReference type="Proteomes" id="UP000008672">
    <property type="component" value="Unassembled WGS sequence"/>
</dbReference>
<dbReference type="Gene3D" id="2.60.40.10">
    <property type="entry name" value="Immunoglobulins"/>
    <property type="match status" value="2"/>
</dbReference>
<reference evidence="12" key="2">
    <citation type="submission" date="2025-08" db="UniProtKB">
        <authorList>
            <consortium name="Ensembl"/>
        </authorList>
    </citation>
    <scope>IDENTIFICATION</scope>
</reference>
<dbReference type="eggNOG" id="ENOG502RW51">
    <property type="taxonomic scope" value="Eukaryota"/>
</dbReference>
<evidence type="ECO:0000256" key="7">
    <source>
        <dbReference type="ARBA" id="ARBA00023157"/>
    </source>
</evidence>
<keyword evidence="5 10" id="KW-1133">Transmembrane helix</keyword>
<dbReference type="Pfam" id="PF09067">
    <property type="entry name" value="EpoR_lig-bind"/>
    <property type="match status" value="1"/>
</dbReference>
<evidence type="ECO:0000256" key="9">
    <source>
        <dbReference type="ARBA" id="ARBA00023180"/>
    </source>
</evidence>
<keyword evidence="9" id="KW-0325">Glycoprotein</keyword>
<dbReference type="EMBL" id="AFYH01192928">
    <property type="status" value="NOT_ANNOTATED_CDS"/>
    <property type="molecule type" value="Genomic_DNA"/>
</dbReference>
<proteinExistence type="inferred from homology"/>
<dbReference type="PANTHER" id="PTHR23037:SF46">
    <property type="entry name" value="INTERLEUKIN 5 RECEPTOR SUBUNIT ALPHA"/>
    <property type="match status" value="1"/>
</dbReference>
<comment type="subcellular location">
    <subcellularLocation>
        <location evidence="1">Membrane</location>
        <topology evidence="1">Single-pass type I membrane protein</topology>
    </subcellularLocation>
</comment>
<dbReference type="SMART" id="SM00060">
    <property type="entry name" value="FN3"/>
    <property type="match status" value="1"/>
</dbReference>
<dbReference type="EMBL" id="AFYH01192927">
    <property type="status" value="NOT_ANNOTATED_CDS"/>
    <property type="molecule type" value="Genomic_DNA"/>
</dbReference>
<dbReference type="OMA" id="TPHIYFC"/>
<keyword evidence="3 10" id="KW-0812">Transmembrane</keyword>
<reference evidence="12" key="3">
    <citation type="submission" date="2025-09" db="UniProtKB">
        <authorList>
            <consortium name="Ensembl"/>
        </authorList>
    </citation>
    <scope>IDENTIFICATION</scope>
</reference>
<dbReference type="InterPro" id="IPR003528">
    <property type="entry name" value="Long_hematopoietin_rcpt_CS"/>
</dbReference>
<dbReference type="PROSITE" id="PS50853">
    <property type="entry name" value="FN3"/>
    <property type="match status" value="1"/>
</dbReference>
<evidence type="ECO:0000256" key="6">
    <source>
        <dbReference type="ARBA" id="ARBA00023136"/>
    </source>
</evidence>
<dbReference type="InterPro" id="IPR003961">
    <property type="entry name" value="FN3_dom"/>
</dbReference>